<dbReference type="PROSITE" id="PS00889">
    <property type="entry name" value="CNMP_BINDING_2"/>
    <property type="match status" value="2"/>
</dbReference>
<feature type="domain" description="Cyclic nucleotide-binding" evidence="10">
    <location>
        <begin position="132"/>
        <end position="248"/>
    </location>
</feature>
<dbReference type="InterPro" id="IPR000595">
    <property type="entry name" value="cNMP-bd_dom"/>
</dbReference>
<feature type="region of interest" description="Disordered" evidence="9">
    <location>
        <begin position="52"/>
        <end position="78"/>
    </location>
</feature>
<dbReference type="SUPFAM" id="SSF47391">
    <property type="entry name" value="Dimerization-anchoring domain of cAMP-dependent PK regulatory subunit"/>
    <property type="match status" value="1"/>
</dbReference>
<feature type="binding site" evidence="8">
    <location>
        <position position="197"/>
    </location>
    <ligand>
        <name>3',5'-cyclic AMP</name>
        <dbReference type="ChEBI" id="CHEBI:58165"/>
        <label>1</label>
    </ligand>
</feature>
<evidence type="ECO:0000256" key="8">
    <source>
        <dbReference type="PIRSR" id="PIRSR000548-1"/>
    </source>
</evidence>
<dbReference type="GO" id="GO:0010628">
    <property type="term" value="P:positive regulation of gene expression"/>
    <property type="evidence" value="ECO:0007669"/>
    <property type="project" value="UniProtKB-ARBA"/>
</dbReference>
<dbReference type="CDD" id="cd12097">
    <property type="entry name" value="DD_RI_PKA"/>
    <property type="match status" value="1"/>
</dbReference>
<evidence type="ECO:0000256" key="4">
    <source>
        <dbReference type="ARBA" id="ARBA00022566"/>
    </source>
</evidence>
<evidence type="ECO:0000256" key="6">
    <source>
        <dbReference type="ARBA" id="ARBA00022741"/>
    </source>
</evidence>
<evidence type="ECO:0000256" key="7">
    <source>
        <dbReference type="ARBA" id="ARBA00023149"/>
    </source>
</evidence>
<keyword evidence="7 8" id="KW-0114">cAMP</keyword>
<dbReference type="Gene3D" id="2.60.120.10">
    <property type="entry name" value="Jelly Rolls"/>
    <property type="match status" value="2"/>
</dbReference>
<protein>
    <recommendedName>
        <fullName evidence="2">cAMP-dependent protein kinase regulatory subunit</fullName>
    </recommendedName>
</protein>
<dbReference type="CDD" id="cd00038">
    <property type="entry name" value="CAP_ED"/>
    <property type="match status" value="2"/>
</dbReference>
<name>A0A1D1VAI1_RAMVA</name>
<dbReference type="SMART" id="SM00394">
    <property type="entry name" value="RIIa"/>
    <property type="match status" value="1"/>
</dbReference>
<dbReference type="InterPro" id="IPR014710">
    <property type="entry name" value="RmlC-like_jellyroll"/>
</dbReference>
<dbReference type="Gene3D" id="1.20.890.10">
    <property type="entry name" value="cAMP-dependent protein kinase regulatory subunit, dimerization-anchoring domain"/>
    <property type="match status" value="1"/>
</dbReference>
<keyword evidence="12" id="KW-1185">Reference proteome</keyword>
<dbReference type="FunFam" id="2.60.120.10:FF:000120">
    <property type="entry name" value="cAMP-dependent protein kinase regulatory subunit"/>
    <property type="match status" value="1"/>
</dbReference>
<dbReference type="OrthoDB" id="417078at2759"/>
<keyword evidence="6 8" id="KW-0547">Nucleotide-binding</keyword>
<feature type="binding site" evidence="8">
    <location>
        <position position="333"/>
    </location>
    <ligand>
        <name>3',5'-cyclic AMP</name>
        <dbReference type="ChEBI" id="CHEBI:58165"/>
        <label>2</label>
    </ligand>
</feature>
<dbReference type="InterPro" id="IPR018488">
    <property type="entry name" value="cNMP-bd_CS"/>
</dbReference>
<dbReference type="PROSITE" id="PS50042">
    <property type="entry name" value="CNMP_BINDING_3"/>
    <property type="match status" value="2"/>
</dbReference>
<dbReference type="EMBL" id="BDGG01000004">
    <property type="protein sequence ID" value="GAU97900.1"/>
    <property type="molecule type" value="Genomic_DNA"/>
</dbReference>
<dbReference type="PANTHER" id="PTHR11635">
    <property type="entry name" value="CAMP-DEPENDENT PROTEIN KINASE REGULATORY CHAIN"/>
    <property type="match status" value="1"/>
</dbReference>
<dbReference type="PRINTS" id="PR00103">
    <property type="entry name" value="CAMPKINASE"/>
</dbReference>
<dbReference type="GO" id="GO:0030552">
    <property type="term" value="F:cAMP binding"/>
    <property type="evidence" value="ECO:0007669"/>
    <property type="project" value="UniProtKB-KW"/>
</dbReference>
<evidence type="ECO:0000313" key="11">
    <source>
        <dbReference type="EMBL" id="GAU97900.1"/>
    </source>
</evidence>
<dbReference type="PANTHER" id="PTHR11635:SF152">
    <property type="entry name" value="CAMP-DEPENDENT PROTEIN KINASE TYPE I REGULATORY SUBUNIT-RELATED"/>
    <property type="match status" value="1"/>
</dbReference>
<comment type="caution">
    <text evidence="11">The sequence shown here is derived from an EMBL/GenBank/DDBJ whole genome shotgun (WGS) entry which is preliminary data.</text>
</comment>
<evidence type="ECO:0000256" key="3">
    <source>
        <dbReference type="ARBA" id="ARBA00022553"/>
    </source>
</evidence>
<proteinExistence type="inferred from homology"/>
<dbReference type="GO" id="GO:0007611">
    <property type="term" value="P:learning or memory"/>
    <property type="evidence" value="ECO:0007669"/>
    <property type="project" value="UniProtKB-ARBA"/>
</dbReference>
<evidence type="ECO:0000256" key="2">
    <source>
        <dbReference type="ARBA" id="ARBA00020355"/>
    </source>
</evidence>
<dbReference type="AlphaFoldDB" id="A0A1D1VAI1"/>
<evidence type="ECO:0000256" key="1">
    <source>
        <dbReference type="ARBA" id="ARBA00005753"/>
    </source>
</evidence>
<dbReference type="GO" id="GO:0004862">
    <property type="term" value="F:cAMP-dependent protein kinase inhibitor activity"/>
    <property type="evidence" value="ECO:0007669"/>
    <property type="project" value="TreeGrafter"/>
</dbReference>
<dbReference type="Pfam" id="PF00027">
    <property type="entry name" value="cNMP_binding"/>
    <property type="match status" value="2"/>
</dbReference>
<sequence>MNSGKTTDYKDYIRSAQMQEFLKTCIKELCRAQPDDPRAFLVQYLQSLQQEGGPVNGYSNGPQKMSVRGDDEMQDDDDDAGMASAAPMRHRRQAISAEAIADSDVKNYVKKVIPKDEQTMARLKKSAGKNFLFQHMEEDEKRDIFDAMFPVQYNKGDVIIKQGDEGDNFYVIESGECDILVNGKLVNTISDGGSFGELALIYGTPRAASIVARSDNVRLFGLDRDTYRKILMGNTMRKRKIYEEFLSNVPLLKNLDKWEILTLADALESLPTFSDGEVIVSQGEKGDDFFLIIEGRATVLQSPDGKENAEVEVGKLGPADYFGEIALLTNKPRAATVKADGPLKLAKLDRPRFERLLGPVSDILKRNVSQYNSLIELGL</sequence>
<dbReference type="STRING" id="947166.A0A1D1VAI1"/>
<gene>
    <name evidence="11" type="primary">RvY_09123-1</name>
    <name evidence="11" type="synonym">RvY_09123.1</name>
    <name evidence="11" type="ORF">RvY_09123</name>
</gene>
<dbReference type="SMART" id="SM00100">
    <property type="entry name" value="cNMP"/>
    <property type="match status" value="2"/>
</dbReference>
<dbReference type="SUPFAM" id="SSF51206">
    <property type="entry name" value="cAMP-binding domain-like"/>
    <property type="match status" value="2"/>
</dbReference>
<evidence type="ECO:0000256" key="5">
    <source>
        <dbReference type="ARBA" id="ARBA00022737"/>
    </source>
</evidence>
<accession>A0A1D1VAI1</accession>
<evidence type="ECO:0000259" key="10">
    <source>
        <dbReference type="PROSITE" id="PS50042"/>
    </source>
</evidence>
<reference evidence="11 12" key="1">
    <citation type="journal article" date="2016" name="Nat. Commun.">
        <title>Extremotolerant tardigrade genome and improved radiotolerance of human cultured cells by tardigrade-unique protein.</title>
        <authorList>
            <person name="Hashimoto T."/>
            <person name="Horikawa D.D."/>
            <person name="Saito Y."/>
            <person name="Kuwahara H."/>
            <person name="Kozuka-Hata H."/>
            <person name="Shin-I T."/>
            <person name="Minakuchi Y."/>
            <person name="Ohishi K."/>
            <person name="Motoyama A."/>
            <person name="Aizu T."/>
            <person name="Enomoto A."/>
            <person name="Kondo K."/>
            <person name="Tanaka S."/>
            <person name="Hara Y."/>
            <person name="Koshikawa S."/>
            <person name="Sagara H."/>
            <person name="Miura T."/>
            <person name="Yokobori S."/>
            <person name="Miyagawa K."/>
            <person name="Suzuki Y."/>
            <person name="Kubo T."/>
            <person name="Oyama M."/>
            <person name="Kohara Y."/>
            <person name="Fujiyama A."/>
            <person name="Arakawa K."/>
            <person name="Katayama T."/>
            <person name="Toyoda A."/>
            <person name="Kunieda T."/>
        </authorList>
    </citation>
    <scope>NUCLEOTIDE SEQUENCE [LARGE SCALE GENOMIC DNA]</scope>
    <source>
        <strain evidence="11 12">YOKOZUNA-1</strain>
    </source>
</reference>
<keyword evidence="3" id="KW-0597">Phosphoprotein</keyword>
<dbReference type="FunFam" id="2.60.120.10:FF:000006">
    <property type="entry name" value="cAMP-dependent protein kinase type I-alpha regulatory subunit"/>
    <property type="match status" value="1"/>
</dbReference>
<feature type="binding site" evidence="8">
    <location>
        <position position="324"/>
    </location>
    <ligand>
        <name>3',5'-cyclic AMP</name>
        <dbReference type="ChEBI" id="CHEBI:58165"/>
        <label>2</label>
    </ligand>
</feature>
<dbReference type="GO" id="GO:0045595">
    <property type="term" value="P:regulation of cell differentiation"/>
    <property type="evidence" value="ECO:0007669"/>
    <property type="project" value="UniProtKB-ARBA"/>
</dbReference>
<dbReference type="Proteomes" id="UP000186922">
    <property type="component" value="Unassembled WGS sequence"/>
</dbReference>
<comment type="similarity">
    <text evidence="1">Belongs to the cAMP-dependent kinase regulatory chain family.</text>
</comment>
<dbReference type="GO" id="GO:0005829">
    <property type="term" value="C:cytosol"/>
    <property type="evidence" value="ECO:0007669"/>
    <property type="project" value="TreeGrafter"/>
</dbReference>
<organism evidence="11 12">
    <name type="scientific">Ramazzottius varieornatus</name>
    <name type="common">Water bear</name>
    <name type="synonym">Tardigrade</name>
    <dbReference type="NCBI Taxonomy" id="947166"/>
    <lineage>
        <taxon>Eukaryota</taxon>
        <taxon>Metazoa</taxon>
        <taxon>Ecdysozoa</taxon>
        <taxon>Tardigrada</taxon>
        <taxon>Eutardigrada</taxon>
        <taxon>Parachela</taxon>
        <taxon>Hypsibioidea</taxon>
        <taxon>Ramazzottiidae</taxon>
        <taxon>Ramazzottius</taxon>
    </lineage>
</organism>
<dbReference type="InterPro" id="IPR018490">
    <property type="entry name" value="cNMP-bd_dom_sf"/>
</dbReference>
<dbReference type="InterPro" id="IPR003117">
    <property type="entry name" value="cAMP_dep_PK_reg_su_I/II_a/b"/>
</dbReference>
<keyword evidence="4 8" id="KW-0116">cAMP-binding</keyword>
<dbReference type="PIRSF" id="PIRSF000548">
    <property type="entry name" value="PK_regulatory"/>
    <property type="match status" value="1"/>
</dbReference>
<feature type="binding site" evidence="8">
    <location>
        <position position="206"/>
    </location>
    <ligand>
        <name>3',5'-cyclic AMP</name>
        <dbReference type="ChEBI" id="CHEBI:58165"/>
        <label>1</label>
    </ligand>
</feature>
<evidence type="ECO:0000256" key="9">
    <source>
        <dbReference type="SAM" id="MobiDB-lite"/>
    </source>
</evidence>
<dbReference type="InterPro" id="IPR050503">
    <property type="entry name" value="cAMP-dep_PK_reg_su-like"/>
</dbReference>
<feature type="domain" description="Cyclic nucleotide-binding" evidence="10">
    <location>
        <begin position="251"/>
        <end position="374"/>
    </location>
</feature>
<keyword evidence="5" id="KW-0677">Repeat</keyword>
<dbReference type="GO" id="GO:0005952">
    <property type="term" value="C:cAMP-dependent protein kinase complex"/>
    <property type="evidence" value="ECO:0007669"/>
    <property type="project" value="InterPro"/>
</dbReference>
<evidence type="ECO:0000313" key="12">
    <source>
        <dbReference type="Proteomes" id="UP000186922"/>
    </source>
</evidence>
<dbReference type="InterPro" id="IPR012198">
    <property type="entry name" value="cAMP_dep_PK_reg_su"/>
</dbReference>
<dbReference type="PROSITE" id="PS00888">
    <property type="entry name" value="CNMP_BINDING_1"/>
    <property type="match status" value="2"/>
</dbReference>
<dbReference type="GO" id="GO:0034236">
    <property type="term" value="F:protein kinase A catalytic subunit binding"/>
    <property type="evidence" value="ECO:0007669"/>
    <property type="project" value="TreeGrafter"/>
</dbReference>
<dbReference type="Pfam" id="PF02197">
    <property type="entry name" value="RIIa"/>
    <property type="match status" value="1"/>
</dbReference>